<comment type="caution">
    <text evidence="5">The sequence shown here is derived from an EMBL/GenBank/DDBJ whole genome shotgun (WGS) entry which is preliminary data.</text>
</comment>
<dbReference type="Proteomes" id="UP000325291">
    <property type="component" value="Unassembled WGS sequence"/>
</dbReference>
<dbReference type="GO" id="GO:0000976">
    <property type="term" value="F:transcription cis-regulatory region binding"/>
    <property type="evidence" value="ECO:0007669"/>
    <property type="project" value="TreeGrafter"/>
</dbReference>
<feature type="domain" description="HTH araC/xylS-type" evidence="4">
    <location>
        <begin position="61"/>
        <end position="155"/>
    </location>
</feature>
<dbReference type="GO" id="GO:0005829">
    <property type="term" value="C:cytosol"/>
    <property type="evidence" value="ECO:0007669"/>
    <property type="project" value="TreeGrafter"/>
</dbReference>
<dbReference type="InterPro" id="IPR009057">
    <property type="entry name" value="Homeodomain-like_sf"/>
</dbReference>
<organism evidence="5 6">
    <name type="scientific">Aquicoccus porphyridii</name>
    <dbReference type="NCBI Taxonomy" id="1852029"/>
    <lineage>
        <taxon>Bacteria</taxon>
        <taxon>Pseudomonadati</taxon>
        <taxon>Pseudomonadota</taxon>
        <taxon>Alphaproteobacteria</taxon>
        <taxon>Rhodobacterales</taxon>
        <taxon>Paracoccaceae</taxon>
        <taxon>Aquicoccus</taxon>
    </lineage>
</organism>
<keyword evidence="2" id="KW-0238">DNA-binding</keyword>
<name>A0A5A9YWP8_9RHOB</name>
<evidence type="ECO:0000313" key="5">
    <source>
        <dbReference type="EMBL" id="KAA0909308.1"/>
    </source>
</evidence>
<dbReference type="Gene3D" id="1.10.10.60">
    <property type="entry name" value="Homeodomain-like"/>
    <property type="match status" value="1"/>
</dbReference>
<dbReference type="PROSITE" id="PS01124">
    <property type="entry name" value="HTH_ARAC_FAMILY_2"/>
    <property type="match status" value="1"/>
</dbReference>
<sequence>MERYRAVYGCPTILGMPRYALVFDAAVLDKPSRHAAPELLRMHESLARRQLAEVERLDLVRQVRELIGELLVDGGATLEQVAARLGMPARRLRERLAMAGVRFNDLVTDYRCRLAKELLLKTDERIEVIVERTGFSEPSTFYRAFKRWVGETPVE</sequence>
<dbReference type="PANTHER" id="PTHR47894">
    <property type="entry name" value="HTH-TYPE TRANSCRIPTIONAL REGULATOR GADX"/>
    <property type="match status" value="1"/>
</dbReference>
<dbReference type="SUPFAM" id="SSF46689">
    <property type="entry name" value="Homeodomain-like"/>
    <property type="match status" value="1"/>
</dbReference>
<proteinExistence type="predicted"/>
<dbReference type="AlphaFoldDB" id="A0A5A9YWP8"/>
<feature type="non-terminal residue" evidence="5">
    <location>
        <position position="155"/>
    </location>
</feature>
<evidence type="ECO:0000259" key="4">
    <source>
        <dbReference type="PROSITE" id="PS01124"/>
    </source>
</evidence>
<dbReference type="PANTHER" id="PTHR47894:SF1">
    <property type="entry name" value="HTH-TYPE TRANSCRIPTIONAL REGULATOR VQSM"/>
    <property type="match status" value="1"/>
</dbReference>
<feature type="non-terminal residue" evidence="5">
    <location>
        <position position="1"/>
    </location>
</feature>
<evidence type="ECO:0000256" key="1">
    <source>
        <dbReference type="ARBA" id="ARBA00023015"/>
    </source>
</evidence>
<reference evidence="5 6" key="1">
    <citation type="submission" date="2019-07" db="EMBL/GenBank/DDBJ databases">
        <title>Aquicoccus porphyridii gen. nov., sp. nov., isolated from a small marine red alga, Porphyridium marinum.</title>
        <authorList>
            <person name="Liu L."/>
        </authorList>
    </citation>
    <scope>NUCLEOTIDE SEQUENCE [LARGE SCALE GENOMIC DNA]</scope>
    <source>
        <strain evidence="5 6">L1 8-17</strain>
    </source>
</reference>
<evidence type="ECO:0000256" key="2">
    <source>
        <dbReference type="ARBA" id="ARBA00023125"/>
    </source>
</evidence>
<dbReference type="Pfam" id="PF12833">
    <property type="entry name" value="HTH_18"/>
    <property type="match status" value="1"/>
</dbReference>
<protein>
    <submittedName>
        <fullName evidence="5">AraC family transcriptional regulator</fullName>
    </submittedName>
</protein>
<dbReference type="InterPro" id="IPR018060">
    <property type="entry name" value="HTH_AraC"/>
</dbReference>
<keyword evidence="3" id="KW-0804">Transcription</keyword>
<evidence type="ECO:0000313" key="6">
    <source>
        <dbReference type="Proteomes" id="UP000325291"/>
    </source>
</evidence>
<evidence type="ECO:0000256" key="3">
    <source>
        <dbReference type="ARBA" id="ARBA00023163"/>
    </source>
</evidence>
<dbReference type="GO" id="GO:0003700">
    <property type="term" value="F:DNA-binding transcription factor activity"/>
    <property type="evidence" value="ECO:0007669"/>
    <property type="project" value="InterPro"/>
</dbReference>
<dbReference type="EMBL" id="VINQ01000117">
    <property type="protein sequence ID" value="KAA0909308.1"/>
    <property type="molecule type" value="Genomic_DNA"/>
</dbReference>
<keyword evidence="6" id="KW-1185">Reference proteome</keyword>
<accession>A0A5A9YWP8</accession>
<keyword evidence="1" id="KW-0805">Transcription regulation</keyword>
<dbReference type="RefSeq" id="WP_149187142.1">
    <property type="nucleotide sequence ID" value="NZ_VINQ01000117.1"/>
</dbReference>
<dbReference type="SMART" id="SM00342">
    <property type="entry name" value="HTH_ARAC"/>
    <property type="match status" value="1"/>
</dbReference>
<gene>
    <name evidence="5" type="ORF">FLO80_22020</name>
</gene>